<protein>
    <submittedName>
        <fullName evidence="1">Uncharacterized protein</fullName>
    </submittedName>
</protein>
<gene>
    <name evidence="1" type="ORF">DIATSA_LOCUS10937</name>
</gene>
<evidence type="ECO:0000313" key="2">
    <source>
        <dbReference type="Proteomes" id="UP001153714"/>
    </source>
</evidence>
<reference evidence="1" key="1">
    <citation type="submission" date="2021-12" db="EMBL/GenBank/DDBJ databases">
        <authorList>
            <person name="King R."/>
        </authorList>
    </citation>
    <scope>NUCLEOTIDE SEQUENCE</scope>
</reference>
<accession>A0A9N9WHY1</accession>
<sequence length="502" mass="56747">MVCASTPDGCSRRSFMDQCDMYEFNCDYGTPTIMTTFSPTTTPLIITTGSFSSTTTKSIYSQTTTEMTTSPTTTTNITEDTYNIYEDDRIPNTTKIQTSPNTYYSKVNSTLINDTSDANDTSIMCCHRPKTWETTSNTDRVIIYIDESNAHISSNLIESSTIEMNTPANITYSRATATYNTKIEIQETTKNIDTLTNYIDSNTILDYGVDDETNKRISTDYIKTSQTFDNISHTINATTTEENLPSITVTDHITFTNCCDRSSIITKETQTTDSNTLITIQTTTENESKTIDTSICCERPKTWKTTEQSKLPPVTFDNSTSTVSETLETTCFPEPCNSNEFNECCQRPKTWETTEGTTLAAVTFDLSTSHKTPYYTTKSKHNEITDEMTATFYNSIEDSTIIHDVTSITESVTISTTELPTTTYPTTTEYSRATTIETATYSPVEELTTDPYSHTSKEVLTQKNTKGISPTTWWYPKFCKSDNCKRPITWETTERRTRRRRY</sequence>
<organism evidence="1 2">
    <name type="scientific">Diatraea saccharalis</name>
    <name type="common">sugarcane borer</name>
    <dbReference type="NCBI Taxonomy" id="40085"/>
    <lineage>
        <taxon>Eukaryota</taxon>
        <taxon>Metazoa</taxon>
        <taxon>Ecdysozoa</taxon>
        <taxon>Arthropoda</taxon>
        <taxon>Hexapoda</taxon>
        <taxon>Insecta</taxon>
        <taxon>Pterygota</taxon>
        <taxon>Neoptera</taxon>
        <taxon>Endopterygota</taxon>
        <taxon>Lepidoptera</taxon>
        <taxon>Glossata</taxon>
        <taxon>Ditrysia</taxon>
        <taxon>Pyraloidea</taxon>
        <taxon>Crambidae</taxon>
        <taxon>Crambinae</taxon>
        <taxon>Diatraea</taxon>
    </lineage>
</organism>
<dbReference type="EMBL" id="OU893336">
    <property type="protein sequence ID" value="CAG9793503.1"/>
    <property type="molecule type" value="Genomic_DNA"/>
</dbReference>
<evidence type="ECO:0000313" key="1">
    <source>
        <dbReference type="EMBL" id="CAG9793503.1"/>
    </source>
</evidence>
<proteinExistence type="predicted"/>
<dbReference type="OrthoDB" id="7487075at2759"/>
<keyword evidence="2" id="KW-1185">Reference proteome</keyword>
<dbReference type="Proteomes" id="UP001153714">
    <property type="component" value="Chromosome 5"/>
</dbReference>
<dbReference type="AlphaFoldDB" id="A0A9N9WHY1"/>
<reference evidence="1" key="2">
    <citation type="submission" date="2022-10" db="EMBL/GenBank/DDBJ databases">
        <authorList>
            <consortium name="ENA_rothamsted_submissions"/>
            <consortium name="culmorum"/>
            <person name="King R."/>
        </authorList>
    </citation>
    <scope>NUCLEOTIDE SEQUENCE</scope>
</reference>
<name>A0A9N9WHY1_9NEOP</name>